<gene>
    <name evidence="1" type="ORF">HER31_12780</name>
</gene>
<evidence type="ECO:0000313" key="1">
    <source>
        <dbReference type="EMBL" id="QIZ77695.1"/>
    </source>
</evidence>
<proteinExistence type="predicted"/>
<dbReference type="EMBL" id="CP051180">
    <property type="protein sequence ID" value="QIZ77695.1"/>
    <property type="molecule type" value="Genomic_DNA"/>
</dbReference>
<dbReference type="AlphaFoldDB" id="A0A6H1UF22"/>
<organism evidence="1 2">
    <name type="scientific">Ferrimonas lipolytica</name>
    <dbReference type="NCBI Taxonomy" id="2724191"/>
    <lineage>
        <taxon>Bacteria</taxon>
        <taxon>Pseudomonadati</taxon>
        <taxon>Pseudomonadota</taxon>
        <taxon>Gammaproteobacteria</taxon>
        <taxon>Alteromonadales</taxon>
        <taxon>Ferrimonadaceae</taxon>
        <taxon>Ferrimonas</taxon>
    </lineage>
</organism>
<sequence length="99" mass="11837">MSEQDSNNAFYERANEFIHVANKHNQDPEIKTGEISASFMYALSRYNAWFGSTGFANVDQMKEKKEEMMEYYLAEYRKMLDANMEDYINNFDLYRKTQK</sequence>
<evidence type="ECO:0000313" key="2">
    <source>
        <dbReference type="Proteomes" id="UP000501602"/>
    </source>
</evidence>
<dbReference type="RefSeq" id="WP_168660954.1">
    <property type="nucleotide sequence ID" value="NZ_CP051180.1"/>
</dbReference>
<dbReference type="Proteomes" id="UP000501602">
    <property type="component" value="Chromosome"/>
</dbReference>
<dbReference type="InterPro" id="IPR021490">
    <property type="entry name" value="DUF3144"/>
</dbReference>
<dbReference type="Pfam" id="PF11342">
    <property type="entry name" value="DUF3144"/>
    <property type="match status" value="1"/>
</dbReference>
<name>A0A6H1UF22_9GAMM</name>
<protein>
    <submittedName>
        <fullName evidence="1">DUF3144 domain-containing protein</fullName>
    </submittedName>
</protein>
<dbReference type="Gene3D" id="1.10.287.3020">
    <property type="match status" value="1"/>
</dbReference>
<dbReference type="KEGG" id="fes:HER31_12780"/>
<accession>A0A6H1UF22</accession>
<keyword evidence="2" id="KW-1185">Reference proteome</keyword>
<reference evidence="1 2" key="1">
    <citation type="submission" date="2020-04" db="EMBL/GenBank/DDBJ databases">
        <title>Ferrimonas sp. S7 isolated from sea water.</title>
        <authorList>
            <person name="Bae S.S."/>
            <person name="Baek K."/>
        </authorList>
    </citation>
    <scope>NUCLEOTIDE SEQUENCE [LARGE SCALE GENOMIC DNA]</scope>
    <source>
        <strain evidence="1 2">S7</strain>
    </source>
</reference>